<dbReference type="Proteomes" id="UP000309488">
    <property type="component" value="Unassembled WGS sequence"/>
</dbReference>
<accession>A0A4U1CYN2</accession>
<organism evidence="1 2">
    <name type="scientific">Pedobacter polaris</name>
    <dbReference type="NCBI Taxonomy" id="2571273"/>
    <lineage>
        <taxon>Bacteria</taxon>
        <taxon>Pseudomonadati</taxon>
        <taxon>Bacteroidota</taxon>
        <taxon>Sphingobacteriia</taxon>
        <taxon>Sphingobacteriales</taxon>
        <taxon>Sphingobacteriaceae</taxon>
        <taxon>Pedobacter</taxon>
    </lineage>
</organism>
<comment type="caution">
    <text evidence="1">The sequence shown here is derived from an EMBL/GenBank/DDBJ whole genome shotgun (WGS) entry which is preliminary data.</text>
</comment>
<sequence length="173" mass="19286">MKRNAYLLLLLVVATFTGCKKEKIEYSNEFEKSAKVWTAFKNASNNSYSYTTNTGSWTGYSSETTLTIVNGKIIGRTFISKGFKDNSNTVVVLEQWQEDESSLNTHQSGASLLTLDQVYELAKNELLLKRDNAKVSFEAKNNGLISSAGYIENGCQDDCFMGINIKSISKYVP</sequence>
<dbReference type="PROSITE" id="PS51257">
    <property type="entry name" value="PROKAR_LIPOPROTEIN"/>
    <property type="match status" value="1"/>
</dbReference>
<dbReference type="OrthoDB" id="666398at2"/>
<keyword evidence="2" id="KW-1185">Reference proteome</keyword>
<evidence type="ECO:0000313" key="2">
    <source>
        <dbReference type="Proteomes" id="UP000309488"/>
    </source>
</evidence>
<evidence type="ECO:0000313" key="1">
    <source>
        <dbReference type="EMBL" id="TKC12769.1"/>
    </source>
</evidence>
<dbReference type="EMBL" id="SWBR01000001">
    <property type="protein sequence ID" value="TKC12769.1"/>
    <property type="molecule type" value="Genomic_DNA"/>
</dbReference>
<reference evidence="1 2" key="1">
    <citation type="submission" date="2019-04" db="EMBL/GenBank/DDBJ databases">
        <title>Pedobacter sp. RP-3-22 sp. nov., isolated from Arctic soil.</title>
        <authorList>
            <person name="Dahal R.H."/>
            <person name="Kim D.-U."/>
        </authorList>
    </citation>
    <scope>NUCLEOTIDE SEQUENCE [LARGE SCALE GENOMIC DNA]</scope>
    <source>
        <strain evidence="1 2">RP-3-22</strain>
    </source>
</reference>
<dbReference type="RefSeq" id="WP_136838893.1">
    <property type="nucleotide sequence ID" value="NZ_SWBR01000001.1"/>
</dbReference>
<gene>
    <name evidence="1" type="ORF">FA048_03885</name>
</gene>
<name>A0A4U1CYN2_9SPHI</name>
<proteinExistence type="predicted"/>
<dbReference type="AlphaFoldDB" id="A0A4U1CYN2"/>
<protein>
    <submittedName>
        <fullName evidence="1">Uncharacterized protein</fullName>
    </submittedName>
</protein>